<feature type="compositionally biased region" description="Basic residues" evidence="1">
    <location>
        <begin position="7"/>
        <end position="22"/>
    </location>
</feature>
<evidence type="ECO:0000256" key="1">
    <source>
        <dbReference type="SAM" id="MobiDB-lite"/>
    </source>
</evidence>
<feature type="non-terminal residue" evidence="2">
    <location>
        <position position="1"/>
    </location>
</feature>
<feature type="compositionally biased region" description="Basic residues" evidence="1">
    <location>
        <begin position="30"/>
        <end position="41"/>
    </location>
</feature>
<feature type="region of interest" description="Disordered" evidence="1">
    <location>
        <begin position="1"/>
        <end position="87"/>
    </location>
</feature>
<organism evidence="2">
    <name type="scientific">uncultured Solirubrobacteraceae bacterium</name>
    <dbReference type="NCBI Taxonomy" id="1162706"/>
    <lineage>
        <taxon>Bacteria</taxon>
        <taxon>Bacillati</taxon>
        <taxon>Actinomycetota</taxon>
        <taxon>Thermoleophilia</taxon>
        <taxon>Solirubrobacterales</taxon>
        <taxon>Solirubrobacteraceae</taxon>
        <taxon>environmental samples</taxon>
    </lineage>
</organism>
<dbReference type="AlphaFoldDB" id="A0A6J4T0Q5"/>
<evidence type="ECO:0000313" key="2">
    <source>
        <dbReference type="EMBL" id="CAA9510552.1"/>
    </source>
</evidence>
<accession>A0A6J4T0Q5</accession>
<feature type="compositionally biased region" description="Basic and acidic residues" evidence="1">
    <location>
        <begin position="71"/>
        <end position="86"/>
    </location>
</feature>
<feature type="compositionally biased region" description="Basic and acidic residues" evidence="1">
    <location>
        <begin position="215"/>
        <end position="228"/>
    </location>
</feature>
<gene>
    <name evidence="2" type="ORF">AVDCRST_MAG30-2456</name>
</gene>
<feature type="compositionally biased region" description="Basic and acidic residues" evidence="1">
    <location>
        <begin position="187"/>
        <end position="196"/>
    </location>
</feature>
<feature type="compositionally biased region" description="Basic and acidic residues" evidence="1">
    <location>
        <begin position="42"/>
        <end position="62"/>
    </location>
</feature>
<proteinExistence type="predicted"/>
<feature type="non-terminal residue" evidence="2">
    <location>
        <position position="240"/>
    </location>
</feature>
<protein>
    <submittedName>
        <fullName evidence="2">Uncharacterized protein</fullName>
    </submittedName>
</protein>
<name>A0A6J4T0Q5_9ACTN</name>
<dbReference type="EMBL" id="CADCVS010000321">
    <property type="protein sequence ID" value="CAA9510552.1"/>
    <property type="molecule type" value="Genomic_DNA"/>
</dbReference>
<feature type="compositionally biased region" description="Basic residues" evidence="1">
    <location>
        <begin position="163"/>
        <end position="176"/>
    </location>
</feature>
<reference evidence="2" key="1">
    <citation type="submission" date="2020-02" db="EMBL/GenBank/DDBJ databases">
        <authorList>
            <person name="Meier V. D."/>
        </authorList>
    </citation>
    <scope>NUCLEOTIDE SEQUENCE</scope>
    <source>
        <strain evidence="2">AVDCRST_MAG30</strain>
    </source>
</reference>
<sequence length="240" mass="26502">ATALPPRPRRLLRGPPRRRGRAARVAAHDQHRHRAGHRSAAPRREAQRPAPRDHGHRPRGDPGARGQRRPPRADGDGGDAQPDRPLPRAVHHGLQLLELLLDAHRRALRRGGRHGSGRARAAQQHGPPGQLAELDGGLRAGQRPERRPGPDAAVPPGDDLRRGGRRERQRRLRVRPARLPVPQRGQRRQEVPDRARLAYAGAPGDDPDGPPARPPRPDLHGDPRDGALRELPGVRARREV</sequence>
<feature type="region of interest" description="Disordered" evidence="1">
    <location>
        <begin position="109"/>
        <end position="240"/>
    </location>
</feature>